<gene>
    <name evidence="1" type="ORF">PDIGIT_LOCUS6147</name>
</gene>
<name>A0A9W4XPY1_9PLEO</name>
<evidence type="ECO:0000313" key="2">
    <source>
        <dbReference type="Proteomes" id="UP001152607"/>
    </source>
</evidence>
<keyword evidence="2" id="KW-1185">Reference proteome</keyword>
<proteinExistence type="predicted"/>
<sequence length="98" mass="11053">MRRFFTIVNTDFFSYLDLPSLHFSCWPPHFPHCTPSFRTTVESTMQQIGGHQRYPLFFSPCAHAVSNAVSPAPNLLSSFICPSFSLAYEQTAQCTKSA</sequence>
<evidence type="ECO:0000313" key="1">
    <source>
        <dbReference type="EMBL" id="CAI6333111.1"/>
    </source>
</evidence>
<reference evidence="1" key="1">
    <citation type="submission" date="2023-01" db="EMBL/GenBank/DDBJ databases">
        <authorList>
            <person name="Van Ghelder C."/>
            <person name="Rancurel C."/>
        </authorList>
    </citation>
    <scope>NUCLEOTIDE SEQUENCE</scope>
    <source>
        <strain evidence="1">CNCM I-4278</strain>
    </source>
</reference>
<accession>A0A9W4XPY1</accession>
<dbReference type="EMBL" id="CAOQHR010000004">
    <property type="protein sequence ID" value="CAI6333111.1"/>
    <property type="molecule type" value="Genomic_DNA"/>
</dbReference>
<dbReference type="AlphaFoldDB" id="A0A9W4XPY1"/>
<protein>
    <submittedName>
        <fullName evidence="1">Uncharacterized protein</fullName>
    </submittedName>
</protein>
<comment type="caution">
    <text evidence="1">The sequence shown here is derived from an EMBL/GenBank/DDBJ whole genome shotgun (WGS) entry which is preliminary data.</text>
</comment>
<dbReference type="Proteomes" id="UP001152607">
    <property type="component" value="Unassembled WGS sequence"/>
</dbReference>
<organism evidence="1 2">
    <name type="scientific">Periconia digitata</name>
    <dbReference type="NCBI Taxonomy" id="1303443"/>
    <lineage>
        <taxon>Eukaryota</taxon>
        <taxon>Fungi</taxon>
        <taxon>Dikarya</taxon>
        <taxon>Ascomycota</taxon>
        <taxon>Pezizomycotina</taxon>
        <taxon>Dothideomycetes</taxon>
        <taxon>Pleosporomycetidae</taxon>
        <taxon>Pleosporales</taxon>
        <taxon>Massarineae</taxon>
        <taxon>Periconiaceae</taxon>
        <taxon>Periconia</taxon>
    </lineage>
</organism>